<organism evidence="1 2">
    <name type="scientific">Actinomadura adrarensis</name>
    <dbReference type="NCBI Taxonomy" id="1819600"/>
    <lineage>
        <taxon>Bacteria</taxon>
        <taxon>Bacillati</taxon>
        <taxon>Actinomycetota</taxon>
        <taxon>Actinomycetes</taxon>
        <taxon>Streptosporangiales</taxon>
        <taxon>Thermomonosporaceae</taxon>
        <taxon>Actinomadura</taxon>
    </lineage>
</organism>
<dbReference type="Proteomes" id="UP001597083">
    <property type="component" value="Unassembled WGS sequence"/>
</dbReference>
<sequence>MWPVNASWTYQSPSLAGHARDLGDRPSEWTQARQWFAGCGGVTGEQIPLARTVGFTRVALRVLGARVSGDGVQEHGRPAVPLQARAVA</sequence>
<gene>
    <name evidence="1" type="ORF">ACFQ07_30570</name>
</gene>
<evidence type="ECO:0000313" key="2">
    <source>
        <dbReference type="Proteomes" id="UP001597083"/>
    </source>
</evidence>
<protein>
    <submittedName>
        <fullName evidence="1">Uncharacterized protein</fullName>
    </submittedName>
</protein>
<dbReference type="EMBL" id="JBHTIR010004190">
    <property type="protein sequence ID" value="MFD0856616.1"/>
    <property type="molecule type" value="Genomic_DNA"/>
</dbReference>
<keyword evidence="2" id="KW-1185">Reference proteome</keyword>
<accession>A0ABW3CQE2</accession>
<feature type="non-terminal residue" evidence="1">
    <location>
        <position position="88"/>
    </location>
</feature>
<comment type="caution">
    <text evidence="1">The sequence shown here is derived from an EMBL/GenBank/DDBJ whole genome shotgun (WGS) entry which is preliminary data.</text>
</comment>
<reference evidence="2" key="1">
    <citation type="journal article" date="2019" name="Int. J. Syst. Evol. Microbiol.">
        <title>The Global Catalogue of Microorganisms (GCM) 10K type strain sequencing project: providing services to taxonomists for standard genome sequencing and annotation.</title>
        <authorList>
            <consortium name="The Broad Institute Genomics Platform"/>
            <consortium name="The Broad Institute Genome Sequencing Center for Infectious Disease"/>
            <person name="Wu L."/>
            <person name="Ma J."/>
        </authorList>
    </citation>
    <scope>NUCLEOTIDE SEQUENCE [LARGE SCALE GENOMIC DNA]</scope>
    <source>
        <strain evidence="2">JCM 31696</strain>
    </source>
</reference>
<proteinExistence type="predicted"/>
<evidence type="ECO:0000313" key="1">
    <source>
        <dbReference type="EMBL" id="MFD0856616.1"/>
    </source>
</evidence>
<name>A0ABW3CQE2_9ACTN</name>